<organism evidence="1">
    <name type="scientific">bioreactor metagenome</name>
    <dbReference type="NCBI Taxonomy" id="1076179"/>
    <lineage>
        <taxon>unclassified sequences</taxon>
        <taxon>metagenomes</taxon>
        <taxon>ecological metagenomes</taxon>
    </lineage>
</organism>
<proteinExistence type="predicted"/>
<protein>
    <submittedName>
        <fullName evidence="1">Uncharacterized protein</fullName>
    </submittedName>
</protein>
<sequence length="90" mass="9751">MFASKVMFGALPTDPFFVVIKTTPLEALEPYIAVDEASLRTSIDSISFGFIPLNALSTPSTKMSGSLLLLMEEPPRIRMVASSPGVLLFE</sequence>
<comment type="caution">
    <text evidence="1">The sequence shown here is derived from an EMBL/GenBank/DDBJ whole genome shotgun (WGS) entry which is preliminary data.</text>
</comment>
<reference evidence="1" key="1">
    <citation type="submission" date="2019-08" db="EMBL/GenBank/DDBJ databases">
        <authorList>
            <person name="Kucharzyk K."/>
            <person name="Murdoch R.W."/>
            <person name="Higgins S."/>
            <person name="Loffler F."/>
        </authorList>
    </citation>
    <scope>NUCLEOTIDE SEQUENCE</scope>
</reference>
<dbReference type="AlphaFoldDB" id="A0A645AF88"/>
<gene>
    <name evidence="1" type="ORF">SDC9_98126</name>
</gene>
<accession>A0A645AF88</accession>
<dbReference type="EMBL" id="VSSQ01013386">
    <property type="protein sequence ID" value="MPM51378.1"/>
    <property type="molecule type" value="Genomic_DNA"/>
</dbReference>
<evidence type="ECO:0000313" key="1">
    <source>
        <dbReference type="EMBL" id="MPM51378.1"/>
    </source>
</evidence>
<name>A0A645AF88_9ZZZZ</name>